<feature type="domain" description="DUF6705" evidence="1">
    <location>
        <begin position="1"/>
        <end position="199"/>
    </location>
</feature>
<keyword evidence="3" id="KW-1185">Reference proteome</keyword>
<accession>A0ABU1TKX0</accession>
<evidence type="ECO:0000259" key="1">
    <source>
        <dbReference type="Pfam" id="PF20448"/>
    </source>
</evidence>
<dbReference type="RefSeq" id="WP_310024107.1">
    <property type="nucleotide sequence ID" value="NZ_JAVDVI010000001.1"/>
</dbReference>
<dbReference type="EMBL" id="JAVDVI010000001">
    <property type="protein sequence ID" value="MDR6966491.1"/>
    <property type="molecule type" value="Genomic_DNA"/>
</dbReference>
<protein>
    <recommendedName>
        <fullName evidence="1">DUF6705 domain-containing protein</fullName>
    </recommendedName>
</protein>
<dbReference type="InterPro" id="IPR046551">
    <property type="entry name" value="DUF6705"/>
</dbReference>
<evidence type="ECO:0000313" key="3">
    <source>
        <dbReference type="Proteomes" id="UP001255185"/>
    </source>
</evidence>
<sequence length="199" mass="23020">MKKTLTIITVLLSLYSYSQTPVLSLEQMGSHKNNIAGAYYKDLNNVLNQYEGTWVYTNGNTSLKIVLVKKSMYFEGKSYEDLMIGEYQYIENGVEKINTLSRLNQNLNYNHGIYGNSIHKDCYYTPRGDCTEGEARLILSLFDITEHHSAEMILKRRVVNGQQAIKAFINFQYSGNYYVDIETPSPTMPWQDDYILFKQ</sequence>
<name>A0ABU1TKX0_9FLAO</name>
<organism evidence="2 3">
    <name type="scientific">Flavobacterium arsenatis</name>
    <dbReference type="NCBI Taxonomy" id="1484332"/>
    <lineage>
        <taxon>Bacteria</taxon>
        <taxon>Pseudomonadati</taxon>
        <taxon>Bacteroidota</taxon>
        <taxon>Flavobacteriia</taxon>
        <taxon>Flavobacteriales</taxon>
        <taxon>Flavobacteriaceae</taxon>
        <taxon>Flavobacterium</taxon>
    </lineage>
</organism>
<reference evidence="2 3" key="1">
    <citation type="submission" date="2023-07" db="EMBL/GenBank/DDBJ databases">
        <title>Sorghum-associated microbial communities from plants grown in Nebraska, USA.</title>
        <authorList>
            <person name="Schachtman D."/>
        </authorList>
    </citation>
    <scope>NUCLEOTIDE SEQUENCE [LARGE SCALE GENOMIC DNA]</scope>
    <source>
        <strain evidence="2 3">3773</strain>
    </source>
</reference>
<gene>
    <name evidence="2" type="ORF">J2X31_000484</name>
</gene>
<dbReference type="Proteomes" id="UP001255185">
    <property type="component" value="Unassembled WGS sequence"/>
</dbReference>
<proteinExistence type="predicted"/>
<dbReference type="Pfam" id="PF20448">
    <property type="entry name" value="DUF6705"/>
    <property type="match status" value="1"/>
</dbReference>
<comment type="caution">
    <text evidence="2">The sequence shown here is derived from an EMBL/GenBank/DDBJ whole genome shotgun (WGS) entry which is preliminary data.</text>
</comment>
<evidence type="ECO:0000313" key="2">
    <source>
        <dbReference type="EMBL" id="MDR6966491.1"/>
    </source>
</evidence>